<keyword evidence="3" id="KW-0408">Iron</keyword>
<dbReference type="InterPro" id="IPR006311">
    <property type="entry name" value="TAT_signal"/>
</dbReference>
<keyword evidence="4" id="KW-0411">Iron-sulfur</keyword>
<dbReference type="InterPro" id="IPR036922">
    <property type="entry name" value="Rieske_2Fe-2S_sf"/>
</dbReference>
<dbReference type="Gene3D" id="2.102.10.10">
    <property type="entry name" value="Rieske [2Fe-2S] iron-sulphur domain"/>
    <property type="match status" value="1"/>
</dbReference>
<keyword evidence="2" id="KW-0479">Metal-binding</keyword>
<dbReference type="GO" id="GO:0051537">
    <property type="term" value="F:2 iron, 2 sulfur cluster binding"/>
    <property type="evidence" value="ECO:0007669"/>
    <property type="project" value="UniProtKB-KW"/>
</dbReference>
<evidence type="ECO:0000256" key="2">
    <source>
        <dbReference type="ARBA" id="ARBA00022723"/>
    </source>
</evidence>
<feature type="domain" description="Rieske" evidence="5">
    <location>
        <begin position="73"/>
        <end position="165"/>
    </location>
</feature>
<gene>
    <name evidence="6" type="ORF">LCGC14_2921450</name>
</gene>
<dbReference type="PROSITE" id="PS51296">
    <property type="entry name" value="RIESKE"/>
    <property type="match status" value="1"/>
</dbReference>
<dbReference type="Pfam" id="PF00355">
    <property type="entry name" value="Rieske"/>
    <property type="match status" value="1"/>
</dbReference>
<evidence type="ECO:0000313" key="6">
    <source>
        <dbReference type="EMBL" id="KKK70689.1"/>
    </source>
</evidence>
<proteinExistence type="predicted"/>
<evidence type="ECO:0000256" key="3">
    <source>
        <dbReference type="ARBA" id="ARBA00023004"/>
    </source>
</evidence>
<reference evidence="6" key="1">
    <citation type="journal article" date="2015" name="Nature">
        <title>Complex archaea that bridge the gap between prokaryotes and eukaryotes.</title>
        <authorList>
            <person name="Spang A."/>
            <person name="Saw J.H."/>
            <person name="Jorgensen S.L."/>
            <person name="Zaremba-Niedzwiedzka K."/>
            <person name="Martijn J."/>
            <person name="Lind A.E."/>
            <person name="van Eijk R."/>
            <person name="Schleper C."/>
            <person name="Guy L."/>
            <person name="Ettema T.J."/>
        </authorList>
    </citation>
    <scope>NUCLEOTIDE SEQUENCE</scope>
</reference>
<evidence type="ECO:0000259" key="5">
    <source>
        <dbReference type="PROSITE" id="PS51296"/>
    </source>
</evidence>
<evidence type="ECO:0000256" key="4">
    <source>
        <dbReference type="ARBA" id="ARBA00023014"/>
    </source>
</evidence>
<dbReference type="AlphaFoldDB" id="A0A0F8ZW88"/>
<dbReference type="PROSITE" id="PS51318">
    <property type="entry name" value="TAT"/>
    <property type="match status" value="1"/>
</dbReference>
<organism evidence="6">
    <name type="scientific">marine sediment metagenome</name>
    <dbReference type="NCBI Taxonomy" id="412755"/>
    <lineage>
        <taxon>unclassified sequences</taxon>
        <taxon>metagenomes</taxon>
        <taxon>ecological metagenomes</taxon>
    </lineage>
</organism>
<keyword evidence="1" id="KW-0001">2Fe-2S</keyword>
<evidence type="ECO:0000256" key="1">
    <source>
        <dbReference type="ARBA" id="ARBA00022714"/>
    </source>
</evidence>
<dbReference type="EMBL" id="LAZR01058070">
    <property type="protein sequence ID" value="KKK70689.1"/>
    <property type="molecule type" value="Genomic_DNA"/>
</dbReference>
<protein>
    <recommendedName>
        <fullName evidence="5">Rieske domain-containing protein</fullName>
    </recommendedName>
</protein>
<accession>A0A0F8ZW88</accession>
<dbReference type="SUPFAM" id="SSF50022">
    <property type="entry name" value="ISP domain"/>
    <property type="match status" value="1"/>
</dbReference>
<dbReference type="InterPro" id="IPR017941">
    <property type="entry name" value="Rieske_2Fe-2S"/>
</dbReference>
<name>A0A0F8ZW88_9ZZZZ</name>
<dbReference type="GO" id="GO:0046872">
    <property type="term" value="F:metal ion binding"/>
    <property type="evidence" value="ECO:0007669"/>
    <property type="project" value="UniProtKB-KW"/>
</dbReference>
<dbReference type="NCBIfam" id="TIGR02694">
    <property type="entry name" value="arsenite_ox_S"/>
    <property type="match status" value="1"/>
</dbReference>
<sequence length="179" mass="19570">MEKRPKEKGCLTRRQFLLASGGATVTTILFVTFPGSPKAEAVPARLIKYPRKRIARLSQVKQDIPMDFRYPYDDPLHSSSFLVKLGVPAGGGVGRDNDIVAFNNLCTHMGGPLQGTYKKEHKALGPCPFHLTTFDLTKHGMVIAGHATESLPQVTLEVEGDDIYATGLMGLIYGRNSNL</sequence>
<comment type="caution">
    <text evidence="6">The sequence shown here is derived from an EMBL/GenBank/DDBJ whole genome shotgun (WGS) entry which is preliminary data.</text>
</comment>
<dbReference type="InterPro" id="IPR014067">
    <property type="entry name" value="AioB/IdrB_ssu"/>
</dbReference>